<comment type="caution">
    <text evidence="1">The sequence shown here is derived from an EMBL/GenBank/DDBJ whole genome shotgun (WGS) entry which is preliminary data.</text>
</comment>
<evidence type="ECO:0000313" key="2">
    <source>
        <dbReference type="Proteomes" id="UP000821865"/>
    </source>
</evidence>
<accession>A0ACB8CMJ3</accession>
<gene>
    <name evidence="1" type="ORF">HPB49_019933</name>
</gene>
<keyword evidence="2" id="KW-1185">Reference proteome</keyword>
<sequence length="441" mass="49582">MKRILSPLVLCAMSVAASACQSERCVSKSAGREEATAERYLTLELESAQNRMCSDIATALWNYNAESSELSALSLTETLQRYSAFQTEVWSNATRFNWTSFTNSTLRRAFSKLSLLGKNALDDENLAKCLQLEALLSSIRSNVTLCQYRGGWKDGDGGCQLTFSGFRKAADYVMHSYEWPTFKADTEAFWNKLLPLYQRMHRLVRKRLTRKYGSKRVSPTGPIDVHLLGVQGYLTSNAADLTDPLTASTWNAENSPVNSKSQNFNALNAFKEAEYFYVSLGLPQLPKSVWAKSLIKTSSSRDAEVSCEASAWDFCDGQDYRVRYEGIRSPPDIQTSSFRSPADYDFRAHMNRIRSMCSLVVQMQIVKYLCVGANHTGRLHECDIFGSKEAGRRLTSILKHGSSKPLADIMEMISEGQHKTMDASATLEYFLPVMEWLQDDS</sequence>
<name>A0ACB8CMJ3_DERSI</name>
<evidence type="ECO:0000313" key="1">
    <source>
        <dbReference type="EMBL" id="KAH7946064.1"/>
    </source>
</evidence>
<reference evidence="1" key="1">
    <citation type="submission" date="2020-05" db="EMBL/GenBank/DDBJ databases">
        <title>Large-scale comparative analyses of tick genomes elucidate their genetic diversity and vector capacities.</title>
        <authorList>
            <person name="Jia N."/>
            <person name="Wang J."/>
            <person name="Shi W."/>
            <person name="Du L."/>
            <person name="Sun Y."/>
            <person name="Zhan W."/>
            <person name="Jiang J."/>
            <person name="Wang Q."/>
            <person name="Zhang B."/>
            <person name="Ji P."/>
            <person name="Sakyi L.B."/>
            <person name="Cui X."/>
            <person name="Yuan T."/>
            <person name="Jiang B."/>
            <person name="Yang W."/>
            <person name="Lam T.T.-Y."/>
            <person name="Chang Q."/>
            <person name="Ding S."/>
            <person name="Wang X."/>
            <person name="Zhu J."/>
            <person name="Ruan X."/>
            <person name="Zhao L."/>
            <person name="Wei J."/>
            <person name="Que T."/>
            <person name="Du C."/>
            <person name="Cheng J."/>
            <person name="Dai P."/>
            <person name="Han X."/>
            <person name="Huang E."/>
            <person name="Gao Y."/>
            <person name="Liu J."/>
            <person name="Shao H."/>
            <person name="Ye R."/>
            <person name="Li L."/>
            <person name="Wei W."/>
            <person name="Wang X."/>
            <person name="Wang C."/>
            <person name="Yang T."/>
            <person name="Huo Q."/>
            <person name="Li W."/>
            <person name="Guo W."/>
            <person name="Chen H."/>
            <person name="Zhou L."/>
            <person name="Ni X."/>
            <person name="Tian J."/>
            <person name="Zhou Y."/>
            <person name="Sheng Y."/>
            <person name="Liu T."/>
            <person name="Pan Y."/>
            <person name="Xia L."/>
            <person name="Li J."/>
            <person name="Zhao F."/>
            <person name="Cao W."/>
        </authorList>
    </citation>
    <scope>NUCLEOTIDE SEQUENCE</scope>
    <source>
        <strain evidence="1">Dsil-2018</strain>
    </source>
</reference>
<organism evidence="1 2">
    <name type="scientific">Dermacentor silvarum</name>
    <name type="common">Tick</name>
    <dbReference type="NCBI Taxonomy" id="543639"/>
    <lineage>
        <taxon>Eukaryota</taxon>
        <taxon>Metazoa</taxon>
        <taxon>Ecdysozoa</taxon>
        <taxon>Arthropoda</taxon>
        <taxon>Chelicerata</taxon>
        <taxon>Arachnida</taxon>
        <taxon>Acari</taxon>
        <taxon>Parasitiformes</taxon>
        <taxon>Ixodida</taxon>
        <taxon>Ixodoidea</taxon>
        <taxon>Ixodidae</taxon>
        <taxon>Rhipicephalinae</taxon>
        <taxon>Dermacentor</taxon>
    </lineage>
</organism>
<dbReference type="Proteomes" id="UP000821865">
    <property type="component" value="Chromosome 6"/>
</dbReference>
<proteinExistence type="predicted"/>
<protein>
    <submittedName>
        <fullName evidence="1">Uncharacterized protein</fullName>
    </submittedName>
</protein>
<dbReference type="EMBL" id="CM023475">
    <property type="protein sequence ID" value="KAH7946064.1"/>
    <property type="molecule type" value="Genomic_DNA"/>
</dbReference>